<evidence type="ECO:0000313" key="4">
    <source>
        <dbReference type="EMBL" id="GGC99796.1"/>
    </source>
</evidence>
<keyword evidence="1" id="KW-0677">Repeat</keyword>
<dbReference type="Gene3D" id="3.10.580.10">
    <property type="entry name" value="CBS-domain"/>
    <property type="match status" value="1"/>
</dbReference>
<evidence type="ECO:0000313" key="5">
    <source>
        <dbReference type="Proteomes" id="UP000642571"/>
    </source>
</evidence>
<dbReference type="PANTHER" id="PTHR48108">
    <property type="entry name" value="CBS DOMAIN-CONTAINING PROTEIN CBSX2, CHLOROPLASTIC"/>
    <property type="match status" value="1"/>
</dbReference>
<organism evidence="4 5">
    <name type="scientific">Pontibacillus salipaludis</name>
    <dbReference type="NCBI Taxonomy" id="1697394"/>
    <lineage>
        <taxon>Bacteria</taxon>
        <taxon>Bacillati</taxon>
        <taxon>Bacillota</taxon>
        <taxon>Bacilli</taxon>
        <taxon>Bacillales</taxon>
        <taxon>Bacillaceae</taxon>
        <taxon>Pontibacillus</taxon>
    </lineage>
</organism>
<keyword evidence="2" id="KW-0129">CBS domain</keyword>
<comment type="caution">
    <text evidence="4">The sequence shown here is derived from an EMBL/GenBank/DDBJ whole genome shotgun (WGS) entry which is preliminary data.</text>
</comment>
<dbReference type="Pfam" id="PF00571">
    <property type="entry name" value="CBS"/>
    <property type="match status" value="2"/>
</dbReference>
<evidence type="ECO:0000256" key="1">
    <source>
        <dbReference type="ARBA" id="ARBA00022737"/>
    </source>
</evidence>
<evidence type="ECO:0000256" key="2">
    <source>
        <dbReference type="PROSITE-ProRule" id="PRU00703"/>
    </source>
</evidence>
<feature type="domain" description="CBS" evidence="3">
    <location>
        <begin position="7"/>
        <end position="67"/>
    </location>
</feature>
<sequence length="210" mass="24087">MFVKGIMKDAHECWTASVDTPLKEVIDRLNENDIQGMPVVVEGTFRGMVSKELIYKNFFESGMTKDSFLAERKVGDAMAYEDLYITESDVFEQTLTTFKGFSVVAVIGDHRKFLGIVTRYDVLEQFESAFGMKKKGVRIAFTSEESEGRIARLAEIVKQYHENIISLATFDETAKLTRRIVLKIEKKDNIEKFAKKLERSGFRILDIKED</sequence>
<accession>A0ABQ1PN24</accession>
<evidence type="ECO:0000259" key="3">
    <source>
        <dbReference type="PROSITE" id="PS51371"/>
    </source>
</evidence>
<dbReference type="Pfam" id="PF22190">
    <property type="entry name" value="TTHA0829-like_ACT"/>
    <property type="match status" value="1"/>
</dbReference>
<keyword evidence="5" id="KW-1185">Reference proteome</keyword>
<name>A0ABQ1PN24_9BACI</name>
<proteinExistence type="predicted"/>
<reference evidence="5" key="1">
    <citation type="journal article" date="2019" name="Int. J. Syst. Evol. Microbiol.">
        <title>The Global Catalogue of Microorganisms (GCM) 10K type strain sequencing project: providing services to taxonomists for standard genome sequencing and annotation.</title>
        <authorList>
            <consortium name="The Broad Institute Genomics Platform"/>
            <consortium name="The Broad Institute Genome Sequencing Center for Infectious Disease"/>
            <person name="Wu L."/>
            <person name="Ma J."/>
        </authorList>
    </citation>
    <scope>NUCLEOTIDE SEQUENCE [LARGE SCALE GENOMIC DNA]</scope>
    <source>
        <strain evidence="5">CGMCC 1.15353</strain>
    </source>
</reference>
<dbReference type="EMBL" id="BMIN01000001">
    <property type="protein sequence ID" value="GGC99796.1"/>
    <property type="molecule type" value="Genomic_DNA"/>
</dbReference>
<dbReference type="PROSITE" id="PS51371">
    <property type="entry name" value="CBS"/>
    <property type="match status" value="1"/>
</dbReference>
<dbReference type="Proteomes" id="UP000642571">
    <property type="component" value="Unassembled WGS sequence"/>
</dbReference>
<dbReference type="InterPro" id="IPR000644">
    <property type="entry name" value="CBS_dom"/>
</dbReference>
<protein>
    <recommendedName>
        <fullName evidence="3">CBS domain-containing protein</fullName>
    </recommendedName>
</protein>
<dbReference type="SUPFAM" id="SSF54631">
    <property type="entry name" value="CBS-domain pair"/>
    <property type="match status" value="1"/>
</dbReference>
<dbReference type="RefSeq" id="WP_188650346.1">
    <property type="nucleotide sequence ID" value="NZ_BMIN01000001.1"/>
</dbReference>
<dbReference type="PANTHER" id="PTHR48108:SF26">
    <property type="entry name" value="CBS DOMAIN-CONTAINING PROTEIN DDB_G0289609"/>
    <property type="match status" value="1"/>
</dbReference>
<dbReference type="InterPro" id="IPR051462">
    <property type="entry name" value="CBS_domain-containing"/>
</dbReference>
<dbReference type="InterPro" id="IPR046342">
    <property type="entry name" value="CBS_dom_sf"/>
</dbReference>
<dbReference type="CDD" id="cd02205">
    <property type="entry name" value="CBS_pair_SF"/>
    <property type="match status" value="1"/>
</dbReference>
<gene>
    <name evidence="4" type="ORF">GCM10011389_03840</name>
</gene>